<dbReference type="RefSeq" id="WP_076628998.1">
    <property type="nucleotide sequence ID" value="NZ_CP019312.1"/>
</dbReference>
<proteinExistence type="predicted"/>
<gene>
    <name evidence="1" type="ORF">BWR18_13595</name>
</gene>
<keyword evidence="2" id="KW-1185">Reference proteome</keyword>
<dbReference type="KEGG" id="tom:BWR18_13595"/>
<dbReference type="InterPro" id="IPR009057">
    <property type="entry name" value="Homeodomain-like_sf"/>
</dbReference>
<dbReference type="Proteomes" id="UP000186336">
    <property type="component" value="Chromosome"/>
</dbReference>
<dbReference type="OrthoDB" id="3218408at2"/>
<dbReference type="Gene3D" id="1.10.357.10">
    <property type="entry name" value="Tetracycline Repressor, domain 2"/>
    <property type="match status" value="1"/>
</dbReference>
<name>A0A1P8MWW4_9RHOB</name>
<evidence type="ECO:0000313" key="1">
    <source>
        <dbReference type="EMBL" id="APX12600.1"/>
    </source>
</evidence>
<organism evidence="1 2">
    <name type="scientific">Tateyamaria omphalii</name>
    <dbReference type="NCBI Taxonomy" id="299262"/>
    <lineage>
        <taxon>Bacteria</taxon>
        <taxon>Pseudomonadati</taxon>
        <taxon>Pseudomonadota</taxon>
        <taxon>Alphaproteobacteria</taxon>
        <taxon>Rhodobacterales</taxon>
        <taxon>Roseobacteraceae</taxon>
        <taxon>Tateyamaria</taxon>
    </lineage>
</organism>
<evidence type="ECO:0000313" key="2">
    <source>
        <dbReference type="Proteomes" id="UP000186336"/>
    </source>
</evidence>
<protein>
    <submittedName>
        <fullName evidence="1">Uncharacterized protein</fullName>
    </submittedName>
</protein>
<accession>A0A1P8MWW4</accession>
<reference evidence="1 2" key="1">
    <citation type="submission" date="2017-01" db="EMBL/GenBank/DDBJ databases">
        <title>Complete genome of Tateyamaria omphalii DOK1-4 isolated from seawater in Dokdo.</title>
        <authorList>
            <person name="Kim J.H."/>
            <person name="Chi W.-J."/>
        </authorList>
    </citation>
    <scope>NUCLEOTIDE SEQUENCE [LARGE SCALE GENOMIC DNA]</scope>
    <source>
        <strain evidence="1 2">DOK1-4</strain>
    </source>
</reference>
<dbReference type="SUPFAM" id="SSF46689">
    <property type="entry name" value="Homeodomain-like"/>
    <property type="match status" value="1"/>
</dbReference>
<dbReference type="STRING" id="299262.BWR18_13595"/>
<sequence>MAKAPLSPAAWIDAGLEQLTAQGPLALRAEPLSRHLKTSKGSFYWHFKDVPAFQKALLAEWKSRALATLADDSAQNGTPTDKMIRFGQSVQEDSPGPALRAWAQQDKAVAKALAEVDTARLKRLTDLMSSIGVTNEDFARSAYGSLVGLKQMRTDDGEALVAFAALVDLVMALK</sequence>
<dbReference type="EMBL" id="CP019312">
    <property type="protein sequence ID" value="APX12600.1"/>
    <property type="molecule type" value="Genomic_DNA"/>
</dbReference>
<dbReference type="AlphaFoldDB" id="A0A1P8MWW4"/>